<dbReference type="EMBL" id="QRVK01000053">
    <property type="protein sequence ID" value="RGS36435.1"/>
    <property type="molecule type" value="Genomic_DNA"/>
</dbReference>
<protein>
    <recommendedName>
        <fullName evidence="10">Diadenylate cyclase</fullName>
        <shortName evidence="10">DAC</shortName>
        <ecNumber evidence="10">2.7.7.85</ecNumber>
    </recommendedName>
    <alternativeName>
        <fullName evidence="10">Cyclic-di-AMP synthase</fullName>
        <shortName evidence="10">c-di-AMP synthase</shortName>
    </alternativeName>
</protein>
<dbReference type="PROSITE" id="PS51794">
    <property type="entry name" value="DAC"/>
    <property type="match status" value="1"/>
</dbReference>
<comment type="catalytic activity">
    <reaction evidence="1 10">
        <text>2 ATP = 3',3'-c-di-AMP + 2 diphosphate</text>
        <dbReference type="Rhea" id="RHEA:35655"/>
        <dbReference type="ChEBI" id="CHEBI:30616"/>
        <dbReference type="ChEBI" id="CHEBI:33019"/>
        <dbReference type="ChEBI" id="CHEBI:71500"/>
        <dbReference type="EC" id="2.7.7.85"/>
    </reaction>
</comment>
<accession>A0A3R5ZMB0</accession>
<dbReference type="GO" id="GO:0106408">
    <property type="term" value="F:diadenylate cyclase activity"/>
    <property type="evidence" value="ECO:0007669"/>
    <property type="project" value="UniProtKB-EC"/>
</dbReference>
<dbReference type="InterPro" id="IPR003390">
    <property type="entry name" value="DNA_integrity_scan_DisA_N"/>
</dbReference>
<dbReference type="Pfam" id="PF02457">
    <property type="entry name" value="DAC"/>
    <property type="match status" value="1"/>
</dbReference>
<evidence type="ECO:0000259" key="12">
    <source>
        <dbReference type="PROSITE" id="PS51794"/>
    </source>
</evidence>
<comment type="subunit">
    <text evidence="10">Probably a homodimer.</text>
</comment>
<feature type="transmembrane region" description="Helical" evidence="10">
    <location>
        <begin position="81"/>
        <end position="100"/>
    </location>
</feature>
<evidence type="ECO:0000256" key="7">
    <source>
        <dbReference type="ARBA" id="ARBA00022840"/>
    </source>
</evidence>
<dbReference type="AlphaFoldDB" id="A0A3R5ZMB0"/>
<evidence type="ECO:0000256" key="11">
    <source>
        <dbReference type="SAM" id="MobiDB-lite"/>
    </source>
</evidence>
<dbReference type="PANTHER" id="PTHR34185">
    <property type="entry name" value="DIADENYLATE CYCLASE"/>
    <property type="match status" value="1"/>
</dbReference>
<dbReference type="FunFam" id="3.40.1700.10:FF:000002">
    <property type="entry name" value="Diadenylate cyclase"/>
    <property type="match status" value="1"/>
</dbReference>
<dbReference type="Gene3D" id="3.40.1700.10">
    <property type="entry name" value="DNA integrity scanning protein, DisA, N-terminal domain"/>
    <property type="match status" value="1"/>
</dbReference>
<proteinExistence type="inferred from homology"/>
<comment type="caution">
    <text evidence="10">Lacks conserved residue(s) required for the propagation of feature annotation.</text>
</comment>
<feature type="compositionally biased region" description="Basic and acidic residues" evidence="11">
    <location>
        <begin position="299"/>
        <end position="311"/>
    </location>
</feature>
<evidence type="ECO:0000313" key="13">
    <source>
        <dbReference type="EMBL" id="RGS36435.1"/>
    </source>
</evidence>
<dbReference type="GO" id="GO:0006171">
    <property type="term" value="P:cAMP biosynthetic process"/>
    <property type="evidence" value="ECO:0007669"/>
    <property type="project" value="InterPro"/>
</dbReference>
<evidence type="ECO:0000256" key="8">
    <source>
        <dbReference type="ARBA" id="ARBA00022989"/>
    </source>
</evidence>
<feature type="transmembrane region" description="Helical" evidence="10">
    <location>
        <begin position="57"/>
        <end position="75"/>
    </location>
</feature>
<dbReference type="GO" id="GO:0005524">
    <property type="term" value="F:ATP binding"/>
    <property type="evidence" value="ECO:0007669"/>
    <property type="project" value="UniProtKB-UniRule"/>
</dbReference>
<evidence type="ECO:0000313" key="14">
    <source>
        <dbReference type="Proteomes" id="UP000283295"/>
    </source>
</evidence>
<dbReference type="NCBIfam" id="TIGR00159">
    <property type="entry name" value="diadenylate cyclase CdaA"/>
    <property type="match status" value="1"/>
</dbReference>
<dbReference type="Pfam" id="PF19293">
    <property type="entry name" value="CdaA_N"/>
    <property type="match status" value="1"/>
</dbReference>
<keyword evidence="3 10" id="KW-0808">Transferase</keyword>
<feature type="domain" description="DAC" evidence="12">
    <location>
        <begin position="101"/>
        <end position="264"/>
    </location>
</feature>
<keyword evidence="6 10" id="KW-0547">Nucleotide-binding</keyword>
<evidence type="ECO:0000256" key="2">
    <source>
        <dbReference type="ARBA" id="ARBA00022475"/>
    </source>
</evidence>
<feature type="compositionally biased region" description="Basic residues" evidence="11">
    <location>
        <begin position="285"/>
        <end position="298"/>
    </location>
</feature>
<dbReference type="EC" id="2.7.7.85" evidence="10"/>
<dbReference type="InterPro" id="IPR050338">
    <property type="entry name" value="DisA"/>
</dbReference>
<evidence type="ECO:0000256" key="5">
    <source>
        <dbReference type="ARBA" id="ARBA00022695"/>
    </source>
</evidence>
<comment type="caution">
    <text evidence="13">The sequence shown here is derived from an EMBL/GenBank/DDBJ whole genome shotgun (WGS) entry which is preliminary data.</text>
</comment>
<dbReference type="PANTHER" id="PTHR34185:SF1">
    <property type="entry name" value="DIADENYLATE CYCLASE"/>
    <property type="match status" value="1"/>
</dbReference>
<evidence type="ECO:0000256" key="10">
    <source>
        <dbReference type="HAMAP-Rule" id="MF_01499"/>
    </source>
</evidence>
<evidence type="ECO:0000256" key="3">
    <source>
        <dbReference type="ARBA" id="ARBA00022679"/>
    </source>
</evidence>
<dbReference type="HAMAP" id="MF_01499">
    <property type="entry name" value="DacA"/>
    <property type="match status" value="1"/>
</dbReference>
<keyword evidence="2 10" id="KW-1003">Cell membrane</keyword>
<evidence type="ECO:0000256" key="9">
    <source>
        <dbReference type="ARBA" id="ARBA00023136"/>
    </source>
</evidence>
<keyword evidence="5 10" id="KW-0548">Nucleotidyltransferase</keyword>
<keyword evidence="4 10" id="KW-0812">Transmembrane</keyword>
<evidence type="ECO:0000256" key="4">
    <source>
        <dbReference type="ARBA" id="ARBA00022692"/>
    </source>
</evidence>
<dbReference type="InterPro" id="IPR034701">
    <property type="entry name" value="CdaA"/>
</dbReference>
<sequence length="317" mass="35856">MKISGKEDEMEKISTFISTYFDWFYITVPGTVDIIEILILSFFIYRIMLWFKTSRAWTLLKGIVMIFLFTAIAAVFQFNTILYLLKNAFSVGIIAVVILFQPEFRRGLEQLGRKKIINYIIRDGEDDGILSEKTIYELVKTVQVLSANRTGALIVIENEVALGEYIDTGIPIDAVVTNQLLLNIFEHNTPLHDGAVIIRKNRVVSATCYLPLSANDSINKELGTRHRAGIGISEVSDSMTLIVSEETGSISIAQGGELFRNLDSEGVRRHLQTLCKEYSEKRYHRASGARPIKKRRKRVVIENKNKASGKEADDDEK</sequence>
<dbReference type="SUPFAM" id="SSF143597">
    <property type="entry name" value="YojJ-like"/>
    <property type="match status" value="1"/>
</dbReference>
<feature type="transmembrane region" description="Helical" evidence="10">
    <location>
        <begin position="23"/>
        <end position="45"/>
    </location>
</feature>
<evidence type="ECO:0000256" key="1">
    <source>
        <dbReference type="ARBA" id="ARBA00000877"/>
    </source>
</evidence>
<keyword evidence="9 10" id="KW-0472">Membrane</keyword>
<dbReference type="Proteomes" id="UP000283295">
    <property type="component" value="Unassembled WGS sequence"/>
</dbReference>
<dbReference type="InterPro" id="IPR045585">
    <property type="entry name" value="CdaA_N"/>
</dbReference>
<dbReference type="GO" id="GO:0004016">
    <property type="term" value="F:adenylate cyclase activity"/>
    <property type="evidence" value="ECO:0007669"/>
    <property type="project" value="UniProtKB-UniRule"/>
</dbReference>
<organism evidence="13 14">
    <name type="scientific">Coprococcus eutactus</name>
    <dbReference type="NCBI Taxonomy" id="33043"/>
    <lineage>
        <taxon>Bacteria</taxon>
        <taxon>Bacillati</taxon>
        <taxon>Bacillota</taxon>
        <taxon>Clostridia</taxon>
        <taxon>Lachnospirales</taxon>
        <taxon>Lachnospiraceae</taxon>
        <taxon>Coprococcus</taxon>
    </lineage>
</organism>
<keyword evidence="8 10" id="KW-1133">Transmembrane helix</keyword>
<keyword evidence="7 10" id="KW-0067">ATP-binding</keyword>
<name>A0A3R5ZMB0_9FIRM</name>
<comment type="function">
    <text evidence="10">Catalyzes the condensation of 2 ATP molecules into cyclic di-AMP (c-di-AMP), a second messenger used to regulate differing processes in different bacteria.</text>
</comment>
<comment type="similarity">
    <text evidence="10">Belongs to the adenylate cyclase family. DacA/CdaA subfamily.</text>
</comment>
<feature type="region of interest" description="Disordered" evidence="11">
    <location>
        <begin position="285"/>
        <end position="317"/>
    </location>
</feature>
<evidence type="ECO:0000256" key="6">
    <source>
        <dbReference type="ARBA" id="ARBA00022741"/>
    </source>
</evidence>
<gene>
    <name evidence="10" type="primary">dacA</name>
    <name evidence="13" type="ORF">DWX94_13005</name>
</gene>
<dbReference type="OrthoDB" id="9807385at2"/>
<dbReference type="InterPro" id="IPR036888">
    <property type="entry name" value="DNA_integrity_DisA_N_sf"/>
</dbReference>
<reference evidence="13 14" key="1">
    <citation type="submission" date="2018-08" db="EMBL/GenBank/DDBJ databases">
        <title>A genome reference for cultivated species of the human gut microbiota.</title>
        <authorList>
            <person name="Zou Y."/>
            <person name="Xue W."/>
            <person name="Luo G."/>
        </authorList>
    </citation>
    <scope>NUCLEOTIDE SEQUENCE [LARGE SCALE GENOMIC DNA]</scope>
    <source>
        <strain evidence="13 14">AF22-21</strain>
    </source>
</reference>